<keyword evidence="1 4" id="KW-0456">Lyase</keyword>
<feature type="domain" description="Formaldehyde-activating enzyme" evidence="3">
    <location>
        <begin position="15"/>
        <end position="172"/>
    </location>
</feature>
<dbReference type="GeneID" id="93734087"/>
<dbReference type="AlphaFoldDB" id="B5GMH5"/>
<evidence type="ECO:0000259" key="3">
    <source>
        <dbReference type="Pfam" id="PF08714"/>
    </source>
</evidence>
<dbReference type="Gene3D" id="3.30.230.60">
    <property type="entry name" value="Formaldehyde-activating enzyme"/>
    <property type="match status" value="1"/>
</dbReference>
<organism evidence="4 5">
    <name type="scientific">Streptomyces clavuligerus</name>
    <dbReference type="NCBI Taxonomy" id="1901"/>
    <lineage>
        <taxon>Bacteria</taxon>
        <taxon>Bacillati</taxon>
        <taxon>Actinomycetota</taxon>
        <taxon>Actinomycetes</taxon>
        <taxon>Kitasatosporales</taxon>
        <taxon>Streptomycetaceae</taxon>
        <taxon>Streptomyces</taxon>
    </lineage>
</organism>
<evidence type="ECO:0000313" key="5">
    <source>
        <dbReference type="Proteomes" id="UP000002357"/>
    </source>
</evidence>
<dbReference type="SUPFAM" id="SSF54211">
    <property type="entry name" value="Ribosomal protein S5 domain 2-like"/>
    <property type="match status" value="1"/>
</dbReference>
<sequence>MSDEKSGRFGHQVMIGESFVGSGPHAAHINTVLGGRGTAAETAWATALATPRAGFTPFVTVLRPSLPVKPLTLFVNKAEVRGDTHAALTWGAAQAGVAGGVADAVAEGIVPAEAADDLLLIAAVWVDWAAEDAEEVYRNNRAATRAALAAGVAGAPGIAEVLAARDQVSNPFFTPAGPGRQTGADPGEGG</sequence>
<dbReference type="GO" id="GO:0016051">
    <property type="term" value="P:carbohydrate biosynthetic process"/>
    <property type="evidence" value="ECO:0007669"/>
    <property type="project" value="InterPro"/>
</dbReference>
<evidence type="ECO:0000256" key="1">
    <source>
        <dbReference type="ARBA" id="ARBA00023239"/>
    </source>
</evidence>
<dbReference type="OrthoDB" id="8443451at2"/>
<accession>B5GMH5</accession>
<dbReference type="EC" id="4.3.-.-" evidence="4"/>
<protein>
    <submittedName>
        <fullName evidence="4">Putative formaldehyde-activating enzyme</fullName>
        <ecNumber evidence="4">4.3.-.-</ecNumber>
    </submittedName>
</protein>
<proteinExistence type="predicted"/>
<keyword evidence="4" id="KW-0614">Plasmid</keyword>
<reference evidence="4 5" key="1">
    <citation type="journal article" date="2010" name="Genome Biol. Evol.">
        <title>The sequence of a 1.8-mb bacterial linear plasmid reveals a rich evolutionary reservoir of secondary metabolic pathways.</title>
        <authorList>
            <person name="Medema M.H."/>
            <person name="Trefzer A."/>
            <person name="Kovalchuk A."/>
            <person name="van den Berg M."/>
            <person name="Mueller U."/>
            <person name="Heijne W."/>
            <person name="Wu L."/>
            <person name="Alam M.T."/>
            <person name="Ronning C.M."/>
            <person name="Nierman W.C."/>
            <person name="Bovenberg R.A.L."/>
            <person name="Breitling R."/>
            <person name="Takano E."/>
        </authorList>
    </citation>
    <scope>NUCLEOTIDE SEQUENCE [LARGE SCALE GENOMIC DNA]</scope>
    <source>
        <strain evidence="5">ATCC 27064 / DSM 738 / JCM 4710 / NBRC 13307 / NCIMB 12785 / NRRL 3585 / VKM Ac-602</strain>
        <plasmid evidence="4">pSCL4</plasmid>
    </source>
</reference>
<feature type="region of interest" description="Disordered" evidence="2">
    <location>
        <begin position="170"/>
        <end position="190"/>
    </location>
</feature>
<dbReference type="InterPro" id="IPR014826">
    <property type="entry name" value="HCHO-activating_enzyme"/>
</dbReference>
<dbReference type="EMBL" id="CM000914">
    <property type="protein sequence ID" value="EFG04484.2"/>
    <property type="molecule type" value="Genomic_DNA"/>
</dbReference>
<dbReference type="NCBIfam" id="TIGR03126">
    <property type="entry name" value="one_C_fae"/>
    <property type="match status" value="1"/>
</dbReference>
<evidence type="ECO:0000256" key="2">
    <source>
        <dbReference type="SAM" id="MobiDB-lite"/>
    </source>
</evidence>
<dbReference type="Pfam" id="PF08714">
    <property type="entry name" value="Fae"/>
    <property type="match status" value="1"/>
</dbReference>
<name>B5GMH5_STRCL</name>
<dbReference type="eggNOG" id="COG1795">
    <property type="taxonomic scope" value="Bacteria"/>
</dbReference>
<dbReference type="InterPro" id="IPR037075">
    <property type="entry name" value="HCHO-activating_enzyme_sf"/>
</dbReference>
<dbReference type="InterPro" id="IPR020568">
    <property type="entry name" value="Ribosomal_Su5_D2-typ_SF"/>
</dbReference>
<evidence type="ECO:0000313" key="4">
    <source>
        <dbReference type="EMBL" id="EFG04484.2"/>
    </source>
</evidence>
<keyword evidence="5" id="KW-1185">Reference proteome</keyword>
<dbReference type="RefSeq" id="WP_003952931.1">
    <property type="nucleotide sequence ID" value="NZ_CM000914.1"/>
</dbReference>
<gene>
    <name evidence="4" type="ORF">SCLAV_p0997</name>
</gene>
<dbReference type="Proteomes" id="UP000002357">
    <property type="component" value="Plasmid pSCL4"/>
</dbReference>
<dbReference type="GO" id="GO:0016840">
    <property type="term" value="F:carbon-nitrogen lyase activity"/>
    <property type="evidence" value="ECO:0007669"/>
    <property type="project" value="InterPro"/>
</dbReference>
<dbReference type="KEGG" id="sclf:BB341_29110"/>
<geneLocation type="plasmid" evidence="4 5">
    <name>pSCL4</name>
</geneLocation>